<accession>A0A5R9F327</accession>
<evidence type="ECO:0000313" key="4">
    <source>
        <dbReference type="Proteomes" id="UP000308230"/>
    </source>
</evidence>
<gene>
    <name evidence="3" type="ORF">FCL54_21245</name>
</gene>
<feature type="transmembrane region" description="Helical" evidence="1">
    <location>
        <begin position="82"/>
        <end position="102"/>
    </location>
</feature>
<feature type="domain" description="DUF2231" evidence="2">
    <location>
        <begin position="4"/>
        <end position="136"/>
    </location>
</feature>
<proteinExistence type="predicted"/>
<comment type="caution">
    <text evidence="3">The sequence shown here is derived from an EMBL/GenBank/DDBJ whole genome shotgun (WGS) entry which is preliminary data.</text>
</comment>
<dbReference type="EMBL" id="SWLG01000024">
    <property type="protein sequence ID" value="TLS35313.1"/>
    <property type="molecule type" value="Genomic_DNA"/>
</dbReference>
<keyword evidence="1" id="KW-1133">Transmembrane helix</keyword>
<dbReference type="Proteomes" id="UP000308230">
    <property type="component" value="Unassembled WGS sequence"/>
</dbReference>
<keyword evidence="1" id="KW-0812">Transmembrane</keyword>
<dbReference type="OrthoDB" id="2873672at2"/>
<name>A0A5R9F327_9BACL</name>
<protein>
    <submittedName>
        <fullName evidence="3">DUF2231 domain-containing protein</fullName>
    </submittedName>
</protein>
<dbReference type="Pfam" id="PF09990">
    <property type="entry name" value="DUF2231"/>
    <property type="match status" value="1"/>
</dbReference>
<sequence length="151" mass="16722">MLATPLHPLLVHFPIALLFIGTITEIIALFKKEFFNKASLYLIGIGWITGVFAYLSGEGAEEYAERYLHSDVHSLVEVHETFALITLVAFGGYLVLKLWSLWKGSPKPFSYLIILVALAGVVTLSVTGHYGGKMVYPDYQNSNGEVIKDTN</sequence>
<dbReference type="InterPro" id="IPR019251">
    <property type="entry name" value="DUF2231_TM"/>
</dbReference>
<evidence type="ECO:0000313" key="3">
    <source>
        <dbReference type="EMBL" id="TLS35313.1"/>
    </source>
</evidence>
<feature type="transmembrane region" description="Helical" evidence="1">
    <location>
        <begin position="109"/>
        <end position="130"/>
    </location>
</feature>
<feature type="transmembrane region" description="Helical" evidence="1">
    <location>
        <begin position="40"/>
        <end position="57"/>
    </location>
</feature>
<organism evidence="3 4">
    <name type="scientific">Exobacillus caeni</name>
    <dbReference type="NCBI Taxonomy" id="2574798"/>
    <lineage>
        <taxon>Bacteria</taxon>
        <taxon>Bacillati</taxon>
        <taxon>Bacillota</taxon>
        <taxon>Bacilli</taxon>
        <taxon>Bacillales</taxon>
        <taxon>Guptibacillaceae</taxon>
        <taxon>Exobacillus</taxon>
    </lineage>
</organism>
<reference evidence="3 4" key="1">
    <citation type="submission" date="2019-04" db="EMBL/GenBank/DDBJ databases">
        <title>Bacillus caeni sp. nov., a bacterium isolated from mangrove sediment.</title>
        <authorList>
            <person name="Huang H."/>
            <person name="Mo K."/>
            <person name="Hu Y."/>
        </authorList>
    </citation>
    <scope>NUCLEOTIDE SEQUENCE [LARGE SCALE GENOMIC DNA]</scope>
    <source>
        <strain evidence="3 4">HB172195</strain>
    </source>
</reference>
<evidence type="ECO:0000256" key="1">
    <source>
        <dbReference type="SAM" id="Phobius"/>
    </source>
</evidence>
<evidence type="ECO:0000259" key="2">
    <source>
        <dbReference type="Pfam" id="PF09990"/>
    </source>
</evidence>
<dbReference type="AlphaFoldDB" id="A0A5R9F327"/>
<feature type="transmembrane region" description="Helical" evidence="1">
    <location>
        <begin position="6"/>
        <end position="28"/>
    </location>
</feature>
<keyword evidence="1" id="KW-0472">Membrane</keyword>
<keyword evidence="4" id="KW-1185">Reference proteome</keyword>
<dbReference type="RefSeq" id="WP_138129201.1">
    <property type="nucleotide sequence ID" value="NZ_SWLG01000024.1"/>
</dbReference>